<evidence type="ECO:0008006" key="4">
    <source>
        <dbReference type="Google" id="ProtNLM"/>
    </source>
</evidence>
<proteinExistence type="predicted"/>
<feature type="transmembrane region" description="Helical" evidence="1">
    <location>
        <begin position="90"/>
        <end position="111"/>
    </location>
</feature>
<sequence>MPDIRSRIPLVAIGCILAATLIIGMLTDIVTLRIPNPFDKLIHLSLFVGLTIGTLSITSKRYRIVLTALVIIFALSSEAIQHIATTGREFSVYDSISNIMGVLIAIFYHLIFRVKKRSKTLLS</sequence>
<dbReference type="EMBL" id="SMFU01000008">
    <property type="protein sequence ID" value="TCK07527.1"/>
    <property type="molecule type" value="Genomic_DNA"/>
</dbReference>
<reference evidence="2 3" key="1">
    <citation type="submission" date="2019-03" db="EMBL/GenBank/DDBJ databases">
        <title>Genomic Encyclopedia of Archaeal and Bacterial Type Strains, Phase II (KMG-II): from individual species to whole genera.</title>
        <authorList>
            <person name="Goeker M."/>
        </authorList>
    </citation>
    <scope>NUCLEOTIDE SEQUENCE [LARGE SCALE GENOMIC DNA]</scope>
    <source>
        <strain evidence="2 3">DSM 27697</strain>
    </source>
</reference>
<keyword evidence="3" id="KW-1185">Reference proteome</keyword>
<feature type="transmembrane region" description="Helical" evidence="1">
    <location>
        <begin position="12"/>
        <end position="34"/>
    </location>
</feature>
<organism evidence="2 3">
    <name type="scientific">Marinobacterium mangrovicola</name>
    <dbReference type="NCBI Taxonomy" id="1476959"/>
    <lineage>
        <taxon>Bacteria</taxon>
        <taxon>Pseudomonadati</taxon>
        <taxon>Pseudomonadota</taxon>
        <taxon>Gammaproteobacteria</taxon>
        <taxon>Oceanospirillales</taxon>
        <taxon>Oceanospirillaceae</taxon>
        <taxon>Marinobacterium</taxon>
    </lineage>
</organism>
<evidence type="ECO:0000313" key="2">
    <source>
        <dbReference type="EMBL" id="TCK07527.1"/>
    </source>
</evidence>
<dbReference type="PANTHER" id="PTHR28008:SF1">
    <property type="entry name" value="DOMAIN PROTEIN, PUTATIVE (AFU_ORTHOLOGUE AFUA_3G10980)-RELATED"/>
    <property type="match status" value="1"/>
</dbReference>
<keyword evidence="1" id="KW-1133">Transmembrane helix</keyword>
<comment type="caution">
    <text evidence="2">The sequence shown here is derived from an EMBL/GenBank/DDBJ whole genome shotgun (WGS) entry which is preliminary data.</text>
</comment>
<protein>
    <recommendedName>
        <fullName evidence="4">VanZ like protein</fullName>
    </recommendedName>
</protein>
<feature type="transmembrane region" description="Helical" evidence="1">
    <location>
        <begin position="64"/>
        <end position="84"/>
    </location>
</feature>
<feature type="transmembrane region" description="Helical" evidence="1">
    <location>
        <begin position="40"/>
        <end position="57"/>
    </location>
</feature>
<evidence type="ECO:0000256" key="1">
    <source>
        <dbReference type="SAM" id="Phobius"/>
    </source>
</evidence>
<evidence type="ECO:0000313" key="3">
    <source>
        <dbReference type="Proteomes" id="UP000294546"/>
    </source>
</evidence>
<dbReference type="PANTHER" id="PTHR28008">
    <property type="entry name" value="DOMAIN PROTEIN, PUTATIVE (AFU_ORTHOLOGUE AFUA_3G10980)-RELATED"/>
    <property type="match status" value="1"/>
</dbReference>
<gene>
    <name evidence="2" type="ORF">CLV83_2398</name>
</gene>
<keyword evidence="1" id="KW-0812">Transmembrane</keyword>
<accession>A0A4R1GGE4</accession>
<dbReference type="Proteomes" id="UP000294546">
    <property type="component" value="Unassembled WGS sequence"/>
</dbReference>
<name>A0A4R1GGE4_9GAMM</name>
<keyword evidence="1" id="KW-0472">Membrane</keyword>
<dbReference type="AlphaFoldDB" id="A0A4R1GGE4"/>